<dbReference type="InterPro" id="IPR036291">
    <property type="entry name" value="NAD(P)-bd_dom_sf"/>
</dbReference>
<gene>
    <name evidence="2" type="ORF">PP2015_2520</name>
</gene>
<dbReference type="EMBL" id="CP013187">
    <property type="protein sequence ID" value="ALO43010.1"/>
    <property type="molecule type" value="Genomic_DNA"/>
</dbReference>
<dbReference type="Pfam" id="PF08240">
    <property type="entry name" value="ADH_N"/>
    <property type="match status" value="1"/>
</dbReference>
<dbReference type="Gene3D" id="3.90.180.10">
    <property type="entry name" value="Medium-chain alcohol dehydrogenases, catalytic domain"/>
    <property type="match status" value="1"/>
</dbReference>
<dbReference type="AlphaFoldDB" id="A0A0S2K4Z3"/>
<dbReference type="SUPFAM" id="SSF50129">
    <property type="entry name" value="GroES-like"/>
    <property type="match status" value="1"/>
</dbReference>
<feature type="domain" description="Enoyl reductase (ER)" evidence="1">
    <location>
        <begin position="14"/>
        <end position="309"/>
    </location>
</feature>
<reference evidence="2 3" key="1">
    <citation type="submission" date="2015-11" db="EMBL/GenBank/DDBJ databases">
        <authorList>
            <person name="Zhang Y."/>
            <person name="Guo Z."/>
        </authorList>
    </citation>
    <scope>NUCLEOTIDE SEQUENCE [LARGE SCALE GENOMIC DNA]</scope>
    <source>
        <strain evidence="2 3">KCTC 12086</strain>
    </source>
</reference>
<dbReference type="Pfam" id="PF13602">
    <property type="entry name" value="ADH_zinc_N_2"/>
    <property type="match status" value="1"/>
</dbReference>
<dbReference type="GO" id="GO:0016491">
    <property type="term" value="F:oxidoreductase activity"/>
    <property type="evidence" value="ECO:0007669"/>
    <property type="project" value="InterPro"/>
</dbReference>
<dbReference type="InterPro" id="IPR011032">
    <property type="entry name" value="GroES-like_sf"/>
</dbReference>
<sequence length="312" mass="33399">MPVQAIKYGIDEFGTADKIQAKTCVLPELNDTQVLIKVHSSAINPIDLKTRAGLGFVAQAKEADEFLPLGYDVYGVVEQCGAQVSDLQVGQFVAGMVGFAKQPGCYADYVIAEADELIAFDVQQKSEVAGLCLAGLTAIQALRKFSSSQSTLYINAPTGGVGHLAIQLAQLQGKEVIAVSNRPSHELLQKLAVKVVDYETFFSQERQAQLLDLVGGEIGERMVANLNSGCEVVTVPTISAQQIVAAAQQSDISVSGIVVEKNKADLNELMTAYRGGDLFIHVDSTFALQDIQQAHEHMEAGQHAGKIIISHS</sequence>
<evidence type="ECO:0000313" key="2">
    <source>
        <dbReference type="EMBL" id="ALO43010.1"/>
    </source>
</evidence>
<proteinExistence type="predicted"/>
<dbReference type="SMART" id="SM00829">
    <property type="entry name" value="PKS_ER"/>
    <property type="match status" value="1"/>
</dbReference>
<keyword evidence="2" id="KW-0830">Ubiquinone</keyword>
<dbReference type="Proteomes" id="UP000061457">
    <property type="component" value="Chromosome I"/>
</dbReference>
<organism evidence="2 3">
    <name type="scientific">Pseudoalteromonas phenolica</name>
    <dbReference type="NCBI Taxonomy" id="161398"/>
    <lineage>
        <taxon>Bacteria</taxon>
        <taxon>Pseudomonadati</taxon>
        <taxon>Pseudomonadota</taxon>
        <taxon>Gammaproteobacteria</taxon>
        <taxon>Alteromonadales</taxon>
        <taxon>Pseudoalteromonadaceae</taxon>
        <taxon>Pseudoalteromonas</taxon>
    </lineage>
</organism>
<evidence type="ECO:0000313" key="3">
    <source>
        <dbReference type="Proteomes" id="UP000061457"/>
    </source>
</evidence>
<dbReference type="RefSeq" id="WP_058030703.1">
    <property type="nucleotide sequence ID" value="NZ_CP013187.1"/>
</dbReference>
<dbReference type="InterPro" id="IPR013154">
    <property type="entry name" value="ADH-like_N"/>
</dbReference>
<name>A0A0S2K4Z3_9GAMM</name>
<accession>A0A0S2K4Z3</accession>
<dbReference type="SUPFAM" id="SSF51735">
    <property type="entry name" value="NAD(P)-binding Rossmann-fold domains"/>
    <property type="match status" value="1"/>
</dbReference>
<dbReference type="InterPro" id="IPR020843">
    <property type="entry name" value="ER"/>
</dbReference>
<dbReference type="KEGG" id="pphe:PP2015_2520"/>
<dbReference type="PANTHER" id="PTHR11695:SF294">
    <property type="entry name" value="RETICULON-4-INTERACTING PROTEIN 1, MITOCHONDRIAL"/>
    <property type="match status" value="1"/>
</dbReference>
<dbReference type="InterPro" id="IPR050700">
    <property type="entry name" value="YIM1/Zinc_Alcohol_DH_Fams"/>
</dbReference>
<keyword evidence="3" id="KW-1185">Reference proteome</keyword>
<dbReference type="CDD" id="cd05289">
    <property type="entry name" value="MDR_like_2"/>
    <property type="match status" value="1"/>
</dbReference>
<dbReference type="Gene3D" id="3.40.50.720">
    <property type="entry name" value="NAD(P)-binding Rossmann-like Domain"/>
    <property type="match status" value="1"/>
</dbReference>
<protein>
    <submittedName>
        <fullName evidence="2">NADH-ubiquinone oxidoreductase subunit 6</fullName>
    </submittedName>
</protein>
<dbReference type="PATRIC" id="fig|161398.10.peg.2574"/>
<dbReference type="STRING" id="161398.PP2015_2520"/>
<dbReference type="PANTHER" id="PTHR11695">
    <property type="entry name" value="ALCOHOL DEHYDROGENASE RELATED"/>
    <property type="match status" value="1"/>
</dbReference>
<evidence type="ECO:0000259" key="1">
    <source>
        <dbReference type="SMART" id="SM00829"/>
    </source>
</evidence>
<dbReference type="OrthoDB" id="9804431at2"/>